<accession>A0ABW3IBY6</accession>
<name>A0ABW3IBY6_9FLAO</name>
<organism evidence="1 2">
    <name type="scientific">Salinimicrobium gaetbulicola</name>
    <dbReference type="NCBI Taxonomy" id="999702"/>
    <lineage>
        <taxon>Bacteria</taxon>
        <taxon>Pseudomonadati</taxon>
        <taxon>Bacteroidota</taxon>
        <taxon>Flavobacteriia</taxon>
        <taxon>Flavobacteriales</taxon>
        <taxon>Flavobacteriaceae</taxon>
        <taxon>Salinimicrobium</taxon>
    </lineage>
</organism>
<reference evidence="2" key="1">
    <citation type="journal article" date="2019" name="Int. J. Syst. Evol. Microbiol.">
        <title>The Global Catalogue of Microorganisms (GCM) 10K type strain sequencing project: providing services to taxonomists for standard genome sequencing and annotation.</title>
        <authorList>
            <consortium name="The Broad Institute Genomics Platform"/>
            <consortium name="The Broad Institute Genome Sequencing Center for Infectious Disease"/>
            <person name="Wu L."/>
            <person name="Ma J."/>
        </authorList>
    </citation>
    <scope>NUCLEOTIDE SEQUENCE [LARGE SCALE GENOMIC DNA]</scope>
    <source>
        <strain evidence="2">CCUG 60898</strain>
    </source>
</reference>
<evidence type="ECO:0000313" key="1">
    <source>
        <dbReference type="EMBL" id="MFD0975614.1"/>
    </source>
</evidence>
<comment type="caution">
    <text evidence="1">The sequence shown here is derived from an EMBL/GenBank/DDBJ whole genome shotgun (WGS) entry which is preliminary data.</text>
</comment>
<dbReference type="RefSeq" id="WP_380736654.1">
    <property type="nucleotide sequence ID" value="NZ_JBHTJP010000032.1"/>
</dbReference>
<keyword evidence="2" id="KW-1185">Reference proteome</keyword>
<proteinExistence type="predicted"/>
<dbReference type="EMBL" id="JBHTJP010000032">
    <property type="protein sequence ID" value="MFD0975614.1"/>
    <property type="molecule type" value="Genomic_DNA"/>
</dbReference>
<dbReference type="Proteomes" id="UP001597100">
    <property type="component" value="Unassembled WGS sequence"/>
</dbReference>
<gene>
    <name evidence="1" type="ORF">ACFQ1G_02310</name>
</gene>
<evidence type="ECO:0000313" key="2">
    <source>
        <dbReference type="Proteomes" id="UP001597100"/>
    </source>
</evidence>
<protein>
    <submittedName>
        <fullName evidence="1">Hemerythrin domain-containing protein</fullName>
    </submittedName>
</protein>
<sequence length="155" mass="18886">MNHPLKRHEALKPLSKEHHHGLLLCWKIREGRKKQISDNRIKAYTDHFYKSQLIPHFKFEEDEIFTILGNDHPLIKRAKREHILLNNLFNEKSNIIRSLSEIEKQLEKHIRFEERILFNEIQQEASEERLEQLKAREDTIETPDPDDWHDKFWLH</sequence>